<name>A0ABQ6G919_9BACL</name>
<evidence type="ECO:0000313" key="1">
    <source>
        <dbReference type="EMBL" id="GLX66755.1"/>
    </source>
</evidence>
<comment type="caution">
    <text evidence="1">The sequence shown here is derived from an EMBL/GenBank/DDBJ whole genome shotgun (WGS) entry which is preliminary data.</text>
</comment>
<protein>
    <submittedName>
        <fullName evidence="1">Uncharacterized protein</fullName>
    </submittedName>
</protein>
<sequence length="91" mass="10485">MIRMVILILVLLWVISFLSPQLTTRRYMLTSFHWGSVFTSKITDKNQFDRKYGHLYDVTGFVSRTTGDAISVFYLKQFGPFWIVSSVGTGP</sequence>
<accession>A0ABQ6G919</accession>
<organism evidence="1 2">
    <name type="scientific">Paenibacillus glycanilyticus</name>
    <dbReference type="NCBI Taxonomy" id="126569"/>
    <lineage>
        <taxon>Bacteria</taxon>
        <taxon>Bacillati</taxon>
        <taxon>Bacillota</taxon>
        <taxon>Bacilli</taxon>
        <taxon>Bacillales</taxon>
        <taxon>Paenibacillaceae</taxon>
        <taxon>Paenibacillus</taxon>
    </lineage>
</organism>
<proteinExistence type="predicted"/>
<reference evidence="1 2" key="1">
    <citation type="submission" date="2023-03" db="EMBL/GenBank/DDBJ databases">
        <title>Draft genome sequence of the bacteria which degrade cell wall of Tricholomamatutake.</title>
        <authorList>
            <person name="Konishi Y."/>
            <person name="Fukuta Y."/>
            <person name="Shirasaka N."/>
        </authorList>
    </citation>
    <scope>NUCLEOTIDE SEQUENCE [LARGE SCALE GENOMIC DNA]</scope>
    <source>
        <strain evidence="2">mu1</strain>
    </source>
</reference>
<dbReference type="EMBL" id="BSSQ01000004">
    <property type="protein sequence ID" value="GLX66755.1"/>
    <property type="molecule type" value="Genomic_DNA"/>
</dbReference>
<evidence type="ECO:0000313" key="2">
    <source>
        <dbReference type="Proteomes" id="UP001157114"/>
    </source>
</evidence>
<keyword evidence="2" id="KW-1185">Reference proteome</keyword>
<dbReference type="RefSeq" id="WP_284237470.1">
    <property type="nucleotide sequence ID" value="NZ_BSSQ01000004.1"/>
</dbReference>
<dbReference type="Proteomes" id="UP001157114">
    <property type="component" value="Unassembled WGS sequence"/>
</dbReference>
<gene>
    <name evidence="1" type="ORF">MU1_10990</name>
</gene>